<name>D8QRX5_SELML</name>
<dbReference type="InParanoid" id="D8QRX5"/>
<feature type="compositionally biased region" description="Basic and acidic residues" evidence="1">
    <location>
        <begin position="85"/>
        <end position="96"/>
    </location>
</feature>
<gene>
    <name evidence="2" type="ORF">SELMODRAFT_403600</name>
</gene>
<accession>D8QRX5</accession>
<dbReference type="Proteomes" id="UP000001514">
    <property type="component" value="Unassembled WGS sequence"/>
</dbReference>
<evidence type="ECO:0000313" key="2">
    <source>
        <dbReference type="EMBL" id="EFJ36845.1"/>
    </source>
</evidence>
<dbReference type="Gramene" id="EFJ36845">
    <property type="protein sequence ID" value="EFJ36845"/>
    <property type="gene ID" value="SELMODRAFT_403600"/>
</dbReference>
<reference evidence="2 3" key="1">
    <citation type="journal article" date="2011" name="Science">
        <title>The Selaginella genome identifies genetic changes associated with the evolution of vascular plants.</title>
        <authorList>
            <person name="Banks J.A."/>
            <person name="Nishiyama T."/>
            <person name="Hasebe M."/>
            <person name="Bowman J.L."/>
            <person name="Gribskov M."/>
            <person name="dePamphilis C."/>
            <person name="Albert V.A."/>
            <person name="Aono N."/>
            <person name="Aoyama T."/>
            <person name="Ambrose B.A."/>
            <person name="Ashton N.W."/>
            <person name="Axtell M.J."/>
            <person name="Barker E."/>
            <person name="Barker M.S."/>
            <person name="Bennetzen J.L."/>
            <person name="Bonawitz N.D."/>
            <person name="Chapple C."/>
            <person name="Cheng C."/>
            <person name="Correa L.G."/>
            <person name="Dacre M."/>
            <person name="DeBarry J."/>
            <person name="Dreyer I."/>
            <person name="Elias M."/>
            <person name="Engstrom E.M."/>
            <person name="Estelle M."/>
            <person name="Feng L."/>
            <person name="Finet C."/>
            <person name="Floyd S.K."/>
            <person name="Frommer W.B."/>
            <person name="Fujita T."/>
            <person name="Gramzow L."/>
            <person name="Gutensohn M."/>
            <person name="Harholt J."/>
            <person name="Hattori M."/>
            <person name="Heyl A."/>
            <person name="Hirai T."/>
            <person name="Hiwatashi Y."/>
            <person name="Ishikawa M."/>
            <person name="Iwata M."/>
            <person name="Karol K.G."/>
            <person name="Koehler B."/>
            <person name="Kolukisaoglu U."/>
            <person name="Kubo M."/>
            <person name="Kurata T."/>
            <person name="Lalonde S."/>
            <person name="Li K."/>
            <person name="Li Y."/>
            <person name="Litt A."/>
            <person name="Lyons E."/>
            <person name="Manning G."/>
            <person name="Maruyama T."/>
            <person name="Michael T.P."/>
            <person name="Mikami K."/>
            <person name="Miyazaki S."/>
            <person name="Morinaga S."/>
            <person name="Murata T."/>
            <person name="Mueller-Roeber B."/>
            <person name="Nelson D.R."/>
            <person name="Obara M."/>
            <person name="Oguri Y."/>
            <person name="Olmstead R.G."/>
            <person name="Onodera N."/>
            <person name="Petersen B.L."/>
            <person name="Pils B."/>
            <person name="Prigge M."/>
            <person name="Rensing S.A."/>
            <person name="Riano-Pachon D.M."/>
            <person name="Roberts A.W."/>
            <person name="Sato Y."/>
            <person name="Scheller H.V."/>
            <person name="Schulz B."/>
            <person name="Schulz C."/>
            <person name="Shakirov E.V."/>
            <person name="Shibagaki N."/>
            <person name="Shinohara N."/>
            <person name="Shippen D.E."/>
            <person name="Soerensen I."/>
            <person name="Sotooka R."/>
            <person name="Sugimoto N."/>
            <person name="Sugita M."/>
            <person name="Sumikawa N."/>
            <person name="Tanurdzic M."/>
            <person name="Theissen G."/>
            <person name="Ulvskov P."/>
            <person name="Wakazuki S."/>
            <person name="Weng J.K."/>
            <person name="Willats W.W."/>
            <person name="Wipf D."/>
            <person name="Wolf P.G."/>
            <person name="Yang L."/>
            <person name="Zimmer A.D."/>
            <person name="Zhu Q."/>
            <person name="Mitros T."/>
            <person name="Hellsten U."/>
            <person name="Loque D."/>
            <person name="Otillar R."/>
            <person name="Salamov A."/>
            <person name="Schmutz J."/>
            <person name="Shapiro H."/>
            <person name="Lindquist E."/>
            <person name="Lucas S."/>
            <person name="Rokhsar D."/>
            <person name="Grigoriev I.V."/>
        </authorList>
    </citation>
    <scope>NUCLEOTIDE SEQUENCE [LARGE SCALE GENOMIC DNA]</scope>
</reference>
<dbReference type="AlphaFoldDB" id="D8QRX5"/>
<proteinExistence type="predicted"/>
<feature type="region of interest" description="Disordered" evidence="1">
    <location>
        <begin position="322"/>
        <end position="341"/>
    </location>
</feature>
<feature type="compositionally biased region" description="Basic residues" evidence="1">
    <location>
        <begin position="19"/>
        <end position="32"/>
    </location>
</feature>
<evidence type="ECO:0000313" key="3">
    <source>
        <dbReference type="Proteomes" id="UP000001514"/>
    </source>
</evidence>
<protein>
    <submittedName>
        <fullName evidence="2">Uncharacterized protein</fullName>
    </submittedName>
</protein>
<organism evidence="3">
    <name type="scientific">Selaginella moellendorffii</name>
    <name type="common">Spikemoss</name>
    <dbReference type="NCBI Taxonomy" id="88036"/>
    <lineage>
        <taxon>Eukaryota</taxon>
        <taxon>Viridiplantae</taxon>
        <taxon>Streptophyta</taxon>
        <taxon>Embryophyta</taxon>
        <taxon>Tracheophyta</taxon>
        <taxon>Lycopodiopsida</taxon>
        <taxon>Selaginellales</taxon>
        <taxon>Selaginellaceae</taxon>
        <taxon>Selaginella</taxon>
    </lineage>
</organism>
<sequence>MARNIIAAPPSPYGEHNTRKSTRPPPHHRRAHPPSPPEASAKPMRHSSATKATGQQPLPPSSTTTTWLPRRHHHVPACCGGHRQQHLDSREEEKKQRQGPGALHREQPSSSRCQQQQWQREYLVPLSVIEDSRLRDKLNSFVEEKLNSFVGEKEQQQLGEEKQQLGRLSQLNANRRKVAGPLVLRPPRRLPLLPSAFLMVDPIFGAPAQDRLLLPILELSTASMEYQRLPFLGVYHPTVDPIVAPAQDRPLLPILELSTYQGASLEYQPLPFLGVYHPTVDQVRLLPPIPELSTYEDEPPKTDQVQQGASVEYVHGPVPLEQITSQGRGHEDPVPSVARPSVNKCDQGDVVDPVSCPGIVFDPGDAIAARLATAAEKRAEMEKEIHKAIRDACIAECERLEAKRNRHRQV</sequence>
<dbReference type="EMBL" id="GL377566">
    <property type="protein sequence ID" value="EFJ36845.1"/>
    <property type="molecule type" value="Genomic_DNA"/>
</dbReference>
<feature type="region of interest" description="Disordered" evidence="1">
    <location>
        <begin position="1"/>
        <end position="116"/>
    </location>
</feature>
<dbReference type="HOGENOM" id="CLU_636785_0_0_1"/>
<dbReference type="KEGG" id="smo:SELMODRAFT_403600"/>
<evidence type="ECO:0000256" key="1">
    <source>
        <dbReference type="SAM" id="MobiDB-lite"/>
    </source>
</evidence>
<feature type="compositionally biased region" description="Polar residues" evidence="1">
    <location>
        <begin position="47"/>
        <end position="56"/>
    </location>
</feature>
<keyword evidence="3" id="KW-1185">Reference proteome</keyword>